<comment type="caution">
    <text evidence="1">The sequence shown here is derived from an EMBL/GenBank/DDBJ whole genome shotgun (WGS) entry which is preliminary data.</text>
</comment>
<accession>A0A562V2C9</accession>
<proteinExistence type="predicted"/>
<sequence>MHFNDVSREHTSKSVQRALAAVPGSGYSMATKQLDCDGLMDLRDAAADRARLLRRRHVGDPVACNPWTNMDILMAVLADPGLEVVVGGHRRCVPVATTGRRP</sequence>
<name>A0A562V2C9_9ACTN</name>
<reference evidence="1 2" key="1">
    <citation type="journal article" date="2013" name="Stand. Genomic Sci.">
        <title>Genomic Encyclopedia of Type Strains, Phase I: The one thousand microbial genomes (KMG-I) project.</title>
        <authorList>
            <person name="Kyrpides N.C."/>
            <person name="Woyke T."/>
            <person name="Eisen J.A."/>
            <person name="Garrity G."/>
            <person name="Lilburn T.G."/>
            <person name="Beck B.J."/>
            <person name="Whitman W.B."/>
            <person name="Hugenholtz P."/>
            <person name="Klenk H.P."/>
        </authorList>
    </citation>
    <scope>NUCLEOTIDE SEQUENCE [LARGE SCALE GENOMIC DNA]</scope>
    <source>
        <strain evidence="1 2">DSM 45044</strain>
    </source>
</reference>
<evidence type="ECO:0000313" key="1">
    <source>
        <dbReference type="EMBL" id="TWJ12028.1"/>
    </source>
</evidence>
<evidence type="ECO:0000313" key="2">
    <source>
        <dbReference type="Proteomes" id="UP000321617"/>
    </source>
</evidence>
<keyword evidence="2" id="KW-1185">Reference proteome</keyword>
<dbReference type="AlphaFoldDB" id="A0A562V2C9"/>
<organism evidence="1 2">
    <name type="scientific">Stackebrandtia albiflava</name>
    <dbReference type="NCBI Taxonomy" id="406432"/>
    <lineage>
        <taxon>Bacteria</taxon>
        <taxon>Bacillati</taxon>
        <taxon>Actinomycetota</taxon>
        <taxon>Actinomycetes</taxon>
        <taxon>Glycomycetales</taxon>
        <taxon>Glycomycetaceae</taxon>
        <taxon>Stackebrandtia</taxon>
    </lineage>
</organism>
<protein>
    <submittedName>
        <fullName evidence="1">Uncharacterized protein</fullName>
    </submittedName>
</protein>
<gene>
    <name evidence="1" type="ORF">LX16_2774</name>
</gene>
<dbReference type="EMBL" id="VLLL01000006">
    <property type="protein sequence ID" value="TWJ12028.1"/>
    <property type="molecule type" value="Genomic_DNA"/>
</dbReference>
<dbReference type="Proteomes" id="UP000321617">
    <property type="component" value="Unassembled WGS sequence"/>
</dbReference>